<sequence>MRTFIFLCCVTVFSLTPNNIVSQNSKIIVEESKLLTVDEVFDLIMQQTDYRFFYEEGIFKGFPKIKVKKGVISTNKLLKQSLSQGDLSIKVTEKNAIIIEEKAPEQQKYNISGTVVDQSGQPLLGANIIEKGTTNGAQTDFDGSFSMTVSNKEAILVVSYIGFVTKEISINNETTLTITLEEDAAELAEVVVTALGIRKEKKRVGFAIQEVEGESLQKAVTPNVLESMTGKVAGLIVTSSSGEFYSDPQMYIRGHRPLLVIDGVPQTRTDSWNFSSDDVESITVLKGTSAAALYGSAGRNGAVQITLKSGRGANGTEFSFNSSTMFQNGFLRVPTPQYQYGPGSNGIYEYGTGAAGSNGLNDFDYSIWGPKFDGRLIKQFDSPIDPVTGERIPTPWVSRGKDNLKNFMEVGLVTSNNITIRNSSEKGSYIISNSYKYAKASTPGQRLDINTLRLNGNLILSDAIDVDASLQYNYQFADNRLRGAYGPTSPVYTLAIWGAANFDIRNFKNYWEPGKEGIRQYFVEHWRYNNPYALAHAWKKPWTKNDVLAYLKVNFKLGENLKGYVRSTVNSYSLTDNEEISKDIYDYSIPDRQGRFRYNASRNFENNTDFLLMFNKEVNKDFTIDATLGANQRYLRYESEYASTTQLVVPEVFTLENSKDKVTPSSYKEYKGIYSAYGSVDFSIKNYLFVGATGRFDKSSTMPEANDTYFYPSIYSSVIVSDLFDLPKPISYLKLRTSYAKVGSTLGVYEGIDSYGTGNWRDLPTAGYPSVIRNPDLRPAATTSYEHGVDLRLFKGRLGVDFTYYENVDGPGIFTQPFSSASGYSGTQFNGRVTETRGMEITVTAVPFQSNDFKWETMINFSKYKEYLTSLPPAEDGTPRLNEGKTFLGDRLFNYWWYDWDRSPDGQLIIGDNGLPKQTDFTVNLGNTQPDFEGSITNTITYKNVSLNVLIDGRFGGITYDRYERDMWRSGTHPDAIHPERELSNVAYATGGDPKTMLIEGVSVASGDVTYDPEGNILEDTRVFEPNTTKIDYQTWAQRYKAAWENHVIEKTFAKLREVTLTYNFSSKILDKTFFKRASISLIGRNLFYWTKDKDTFGDLDTYTVSTGDTNLQMPTQRSYGLNINLQF</sequence>
<dbReference type="AlphaFoldDB" id="A0A8J7JDC4"/>
<dbReference type="SUPFAM" id="SSF56935">
    <property type="entry name" value="Porins"/>
    <property type="match status" value="1"/>
</dbReference>
<dbReference type="Gene3D" id="2.60.40.1120">
    <property type="entry name" value="Carboxypeptidase-like, regulatory domain"/>
    <property type="match status" value="1"/>
</dbReference>
<feature type="domain" description="TonB-dependent receptor plug" evidence="8">
    <location>
        <begin position="201"/>
        <end position="301"/>
    </location>
</feature>
<dbReference type="PROSITE" id="PS52016">
    <property type="entry name" value="TONB_DEPENDENT_REC_3"/>
    <property type="match status" value="1"/>
</dbReference>
<keyword evidence="4 7" id="KW-0812">Transmembrane</keyword>
<protein>
    <submittedName>
        <fullName evidence="9">SusC/RagA family TonB-linked outer membrane protein</fullName>
    </submittedName>
</protein>
<keyword evidence="10" id="KW-1185">Reference proteome</keyword>
<evidence type="ECO:0000256" key="1">
    <source>
        <dbReference type="ARBA" id="ARBA00004571"/>
    </source>
</evidence>
<dbReference type="Proteomes" id="UP000610931">
    <property type="component" value="Unassembled WGS sequence"/>
</dbReference>
<dbReference type="RefSeq" id="WP_199115705.1">
    <property type="nucleotide sequence ID" value="NZ_JAELVQ010000017.1"/>
</dbReference>
<evidence type="ECO:0000313" key="10">
    <source>
        <dbReference type="Proteomes" id="UP000610931"/>
    </source>
</evidence>
<dbReference type="InterPro" id="IPR039426">
    <property type="entry name" value="TonB-dep_rcpt-like"/>
</dbReference>
<keyword evidence="5 7" id="KW-0472">Membrane</keyword>
<dbReference type="InterPro" id="IPR023996">
    <property type="entry name" value="TonB-dep_OMP_SusC/RagA"/>
</dbReference>
<comment type="subcellular location">
    <subcellularLocation>
        <location evidence="1 7">Cell outer membrane</location>
        <topology evidence="1 7">Multi-pass membrane protein</topology>
    </subcellularLocation>
</comment>
<dbReference type="InterPro" id="IPR036942">
    <property type="entry name" value="Beta-barrel_TonB_sf"/>
</dbReference>
<evidence type="ECO:0000256" key="4">
    <source>
        <dbReference type="ARBA" id="ARBA00022692"/>
    </source>
</evidence>
<evidence type="ECO:0000256" key="7">
    <source>
        <dbReference type="PROSITE-ProRule" id="PRU01360"/>
    </source>
</evidence>
<evidence type="ECO:0000256" key="2">
    <source>
        <dbReference type="ARBA" id="ARBA00022448"/>
    </source>
</evidence>
<reference evidence="9" key="1">
    <citation type="submission" date="2020-12" db="EMBL/GenBank/DDBJ databases">
        <title>Snuella sp. nov., isolated from sediment in Incheon.</title>
        <authorList>
            <person name="Kim W."/>
        </authorList>
    </citation>
    <scope>NUCLEOTIDE SEQUENCE</scope>
    <source>
        <strain evidence="9">CAU 1569</strain>
    </source>
</reference>
<accession>A0A8J7JDC4</accession>
<evidence type="ECO:0000256" key="6">
    <source>
        <dbReference type="ARBA" id="ARBA00023237"/>
    </source>
</evidence>
<organism evidence="9 10">
    <name type="scientific">Snuella sedimenti</name>
    <dbReference type="NCBI Taxonomy" id="2798802"/>
    <lineage>
        <taxon>Bacteria</taxon>
        <taxon>Pseudomonadati</taxon>
        <taxon>Bacteroidota</taxon>
        <taxon>Flavobacteriia</taxon>
        <taxon>Flavobacteriales</taxon>
        <taxon>Flavobacteriaceae</taxon>
        <taxon>Snuella</taxon>
    </lineage>
</organism>
<comment type="similarity">
    <text evidence="7">Belongs to the TonB-dependent receptor family.</text>
</comment>
<evidence type="ECO:0000259" key="8">
    <source>
        <dbReference type="Pfam" id="PF07715"/>
    </source>
</evidence>
<dbReference type="GO" id="GO:0009279">
    <property type="term" value="C:cell outer membrane"/>
    <property type="evidence" value="ECO:0007669"/>
    <property type="project" value="UniProtKB-SubCell"/>
</dbReference>
<name>A0A8J7JDC4_9FLAO</name>
<evidence type="ECO:0000256" key="3">
    <source>
        <dbReference type="ARBA" id="ARBA00022452"/>
    </source>
</evidence>
<keyword evidence="2 7" id="KW-0813">Transport</keyword>
<dbReference type="InterPro" id="IPR037066">
    <property type="entry name" value="Plug_dom_sf"/>
</dbReference>
<dbReference type="InterPro" id="IPR012910">
    <property type="entry name" value="Plug_dom"/>
</dbReference>
<dbReference type="Gene3D" id="2.170.130.10">
    <property type="entry name" value="TonB-dependent receptor, plug domain"/>
    <property type="match status" value="1"/>
</dbReference>
<dbReference type="SUPFAM" id="SSF49464">
    <property type="entry name" value="Carboxypeptidase regulatory domain-like"/>
    <property type="match status" value="1"/>
</dbReference>
<keyword evidence="3 7" id="KW-1134">Transmembrane beta strand</keyword>
<proteinExistence type="inferred from homology"/>
<dbReference type="InterPro" id="IPR008969">
    <property type="entry name" value="CarboxyPept-like_regulatory"/>
</dbReference>
<dbReference type="NCBIfam" id="TIGR04056">
    <property type="entry name" value="OMP_RagA_SusC"/>
    <property type="match status" value="1"/>
</dbReference>
<dbReference type="Gene3D" id="2.40.170.20">
    <property type="entry name" value="TonB-dependent receptor, beta-barrel domain"/>
    <property type="match status" value="1"/>
</dbReference>
<dbReference type="Pfam" id="PF13715">
    <property type="entry name" value="CarbopepD_reg_2"/>
    <property type="match status" value="1"/>
</dbReference>
<keyword evidence="6 7" id="KW-0998">Cell outer membrane</keyword>
<dbReference type="EMBL" id="JAELVQ010000017">
    <property type="protein sequence ID" value="MBJ6368944.1"/>
    <property type="molecule type" value="Genomic_DNA"/>
</dbReference>
<evidence type="ECO:0000256" key="5">
    <source>
        <dbReference type="ARBA" id="ARBA00023136"/>
    </source>
</evidence>
<comment type="caution">
    <text evidence="9">The sequence shown here is derived from an EMBL/GenBank/DDBJ whole genome shotgun (WGS) entry which is preliminary data.</text>
</comment>
<evidence type="ECO:0000313" key="9">
    <source>
        <dbReference type="EMBL" id="MBJ6368944.1"/>
    </source>
</evidence>
<gene>
    <name evidence="9" type="ORF">JF259_12680</name>
</gene>
<dbReference type="Pfam" id="PF07715">
    <property type="entry name" value="Plug"/>
    <property type="match status" value="1"/>
</dbReference>